<accession>A0A4S3ZSE9</accession>
<evidence type="ECO:0000313" key="2">
    <source>
        <dbReference type="Proteomes" id="UP000307507"/>
    </source>
</evidence>
<dbReference type="Gene3D" id="2.180.10.10">
    <property type="entry name" value="RHS repeat-associated core"/>
    <property type="match status" value="1"/>
</dbReference>
<evidence type="ECO:0000313" key="1">
    <source>
        <dbReference type="EMBL" id="THF48565.1"/>
    </source>
</evidence>
<organism evidence="1 2">
    <name type="scientific">Flavobacterium supellecticarium</name>
    <dbReference type="NCBI Taxonomy" id="2565924"/>
    <lineage>
        <taxon>Bacteria</taxon>
        <taxon>Pseudomonadati</taxon>
        <taxon>Bacteroidota</taxon>
        <taxon>Flavobacteriia</taxon>
        <taxon>Flavobacteriales</taxon>
        <taxon>Flavobacteriaceae</taxon>
        <taxon>Flavobacterium</taxon>
    </lineage>
</organism>
<keyword evidence="2" id="KW-1185">Reference proteome</keyword>
<dbReference type="PANTHER" id="PTHR32305:SF17">
    <property type="entry name" value="TRNA NUCLEASE WAPA"/>
    <property type="match status" value="1"/>
</dbReference>
<sequence>MFRYYQGGNVVLSNLDGYFIEKRLFDPWGKLLKVQDEKGHQLAGLTLLDRGYTGHEHLQSIGIINMNGRIYDPKLRRFLSPDNYVQDPYNTQNYNRYGYCWNNPLKYTDPDGEFIFTALACIIPGGQVFLPWAIGADIGMWSGGSIANGTTNPFKWDYSSGKTWAYMTAGAVVGSISGGTGSIVASSGMPMANTAAIASASFINSLGTSIYTGCQTPVSVSLGVASYDFTNGSWGYLGKKGNKWYENVGYGLGAIANFNDAMVGFSSKDIGSLELTTEHSDTIGHSALVEPGTVNNNSSIVSFGPPDQDFSLNPFKSVRGSNNWMNHTSDGSPLWRSTISGVNKSKIHSYGMELSKNPPKYNVYFSSCVTHTSRVLNMSGFLNIGIHPYILHAQVYLRGIGFRTYLSHYLTR</sequence>
<name>A0A4S3ZSE9_9FLAO</name>
<dbReference type="InterPro" id="IPR050708">
    <property type="entry name" value="T6SS_VgrG/RHS"/>
</dbReference>
<dbReference type="InterPro" id="IPR022385">
    <property type="entry name" value="Rhs_assc_core"/>
</dbReference>
<dbReference type="EMBL" id="SSNZ01000008">
    <property type="protein sequence ID" value="THF48565.1"/>
    <property type="molecule type" value="Genomic_DNA"/>
</dbReference>
<dbReference type="PANTHER" id="PTHR32305">
    <property type="match status" value="1"/>
</dbReference>
<protein>
    <submittedName>
        <fullName evidence="1">RHS repeat-associated core domain-containing protein</fullName>
    </submittedName>
</protein>
<dbReference type="AlphaFoldDB" id="A0A4S3ZSE9"/>
<dbReference type="Proteomes" id="UP000307507">
    <property type="component" value="Unassembled WGS sequence"/>
</dbReference>
<dbReference type="OrthoDB" id="6225685at2"/>
<reference evidence="1 2" key="1">
    <citation type="submission" date="2019-04" db="EMBL/GenBank/DDBJ databases">
        <title>Flavobacterium sp. nov. isolated from construction timber.</title>
        <authorList>
            <person name="Lin S.-Y."/>
            <person name="Chang C.-T."/>
            <person name="Young C.-C."/>
        </authorList>
    </citation>
    <scope>NUCLEOTIDE SEQUENCE [LARGE SCALE GENOMIC DNA]</scope>
    <source>
        <strain evidence="1 2">CC-CTC003</strain>
    </source>
</reference>
<comment type="caution">
    <text evidence="1">The sequence shown here is derived from an EMBL/GenBank/DDBJ whole genome shotgun (WGS) entry which is preliminary data.</text>
</comment>
<proteinExistence type="predicted"/>
<gene>
    <name evidence="1" type="ORF">E6C50_14855</name>
</gene>
<dbReference type="NCBIfam" id="TIGR03696">
    <property type="entry name" value="Rhs_assc_core"/>
    <property type="match status" value="1"/>
</dbReference>